<evidence type="ECO:0000256" key="1">
    <source>
        <dbReference type="ARBA" id="ARBA00000085"/>
    </source>
</evidence>
<keyword evidence="8" id="KW-0902">Two-component regulatory system</keyword>
<dbReference type="CDD" id="cd16917">
    <property type="entry name" value="HATPase_UhpB-NarQ-NarX-like"/>
    <property type="match status" value="1"/>
</dbReference>
<dbReference type="AlphaFoldDB" id="A0A558AJ74"/>
<name>A0A558AJ74_9PSEU</name>
<dbReference type="PANTHER" id="PTHR24421:SF10">
    <property type="entry name" value="NITRATE_NITRITE SENSOR PROTEIN NARQ"/>
    <property type="match status" value="1"/>
</dbReference>
<feature type="domain" description="DUF7134" evidence="12">
    <location>
        <begin position="16"/>
        <end position="166"/>
    </location>
</feature>
<dbReference type="GO" id="GO:0046983">
    <property type="term" value="F:protein dimerization activity"/>
    <property type="evidence" value="ECO:0007669"/>
    <property type="project" value="InterPro"/>
</dbReference>
<dbReference type="Proteomes" id="UP000318578">
    <property type="component" value="Unassembled WGS sequence"/>
</dbReference>
<keyword evidence="7" id="KW-0067">ATP-binding</keyword>
<keyword evidence="6 13" id="KW-0418">Kinase</keyword>
<evidence type="ECO:0000256" key="8">
    <source>
        <dbReference type="ARBA" id="ARBA00023012"/>
    </source>
</evidence>
<comment type="caution">
    <text evidence="13">The sequence shown here is derived from an EMBL/GenBank/DDBJ whole genome shotgun (WGS) entry which is preliminary data.</text>
</comment>
<feature type="domain" description="Histidine kinase/HSP90-like ATPase" evidence="10">
    <location>
        <begin position="304"/>
        <end position="391"/>
    </location>
</feature>
<evidence type="ECO:0000256" key="7">
    <source>
        <dbReference type="ARBA" id="ARBA00022840"/>
    </source>
</evidence>
<keyword evidence="9" id="KW-1133">Transmembrane helix</keyword>
<evidence type="ECO:0000313" key="13">
    <source>
        <dbReference type="EMBL" id="TVT24320.1"/>
    </source>
</evidence>
<dbReference type="Pfam" id="PF07730">
    <property type="entry name" value="HisKA_3"/>
    <property type="match status" value="1"/>
</dbReference>
<reference evidence="13 14" key="1">
    <citation type="submission" date="2019-07" db="EMBL/GenBank/DDBJ databases">
        <title>New species of Amycolatopsis and Streptomyces.</title>
        <authorList>
            <person name="Duangmal K."/>
            <person name="Teo W.F.A."/>
            <person name="Lipun K."/>
        </authorList>
    </citation>
    <scope>NUCLEOTIDE SEQUENCE [LARGE SCALE GENOMIC DNA]</scope>
    <source>
        <strain evidence="13 14">JCM 30562</strain>
    </source>
</reference>
<comment type="catalytic activity">
    <reaction evidence="1">
        <text>ATP + protein L-histidine = ADP + protein N-phospho-L-histidine.</text>
        <dbReference type="EC" id="2.7.13.3"/>
    </reaction>
</comment>
<dbReference type="GO" id="GO:0016020">
    <property type="term" value="C:membrane"/>
    <property type="evidence" value="ECO:0007669"/>
    <property type="project" value="InterPro"/>
</dbReference>
<evidence type="ECO:0000313" key="14">
    <source>
        <dbReference type="Proteomes" id="UP000318578"/>
    </source>
</evidence>
<keyword evidence="14" id="KW-1185">Reference proteome</keyword>
<protein>
    <recommendedName>
        <fullName evidence="2">histidine kinase</fullName>
        <ecNumber evidence="2">2.7.13.3</ecNumber>
    </recommendedName>
</protein>
<dbReference type="PANTHER" id="PTHR24421">
    <property type="entry name" value="NITRATE/NITRITE SENSOR PROTEIN NARX-RELATED"/>
    <property type="match status" value="1"/>
</dbReference>
<organism evidence="13 14">
    <name type="scientific">Amycolatopsis acidiphila</name>
    <dbReference type="NCBI Taxonomy" id="715473"/>
    <lineage>
        <taxon>Bacteria</taxon>
        <taxon>Bacillati</taxon>
        <taxon>Actinomycetota</taxon>
        <taxon>Actinomycetes</taxon>
        <taxon>Pseudonocardiales</taxon>
        <taxon>Pseudonocardiaceae</taxon>
        <taxon>Amycolatopsis</taxon>
    </lineage>
</organism>
<evidence type="ECO:0000256" key="5">
    <source>
        <dbReference type="ARBA" id="ARBA00022741"/>
    </source>
</evidence>
<evidence type="ECO:0000256" key="6">
    <source>
        <dbReference type="ARBA" id="ARBA00022777"/>
    </source>
</evidence>
<feature type="domain" description="Signal transduction histidine kinase subgroup 3 dimerisation and phosphoacceptor" evidence="11">
    <location>
        <begin position="194"/>
        <end position="258"/>
    </location>
</feature>
<evidence type="ECO:0000256" key="4">
    <source>
        <dbReference type="ARBA" id="ARBA00022679"/>
    </source>
</evidence>
<evidence type="ECO:0000256" key="3">
    <source>
        <dbReference type="ARBA" id="ARBA00022553"/>
    </source>
</evidence>
<dbReference type="InterPro" id="IPR003594">
    <property type="entry name" value="HATPase_dom"/>
</dbReference>
<keyword evidence="3" id="KW-0597">Phosphoprotein</keyword>
<dbReference type="GO" id="GO:0005524">
    <property type="term" value="F:ATP binding"/>
    <property type="evidence" value="ECO:0007669"/>
    <property type="project" value="UniProtKB-KW"/>
</dbReference>
<feature type="transmembrane region" description="Helical" evidence="9">
    <location>
        <begin position="75"/>
        <end position="105"/>
    </location>
</feature>
<dbReference type="Gene3D" id="3.30.565.10">
    <property type="entry name" value="Histidine kinase-like ATPase, C-terminal domain"/>
    <property type="match status" value="1"/>
</dbReference>
<dbReference type="EC" id="2.7.13.3" evidence="2"/>
<dbReference type="EMBL" id="VJZA01000007">
    <property type="protein sequence ID" value="TVT24320.1"/>
    <property type="molecule type" value="Genomic_DNA"/>
</dbReference>
<dbReference type="InterPro" id="IPR011712">
    <property type="entry name" value="Sig_transdc_His_kin_sub3_dim/P"/>
</dbReference>
<dbReference type="SUPFAM" id="SSF55874">
    <property type="entry name" value="ATPase domain of HSP90 chaperone/DNA topoisomerase II/histidine kinase"/>
    <property type="match status" value="1"/>
</dbReference>
<keyword evidence="4" id="KW-0808">Transferase</keyword>
<dbReference type="Pfam" id="PF02518">
    <property type="entry name" value="HATPase_c"/>
    <property type="match status" value="1"/>
</dbReference>
<evidence type="ECO:0000256" key="2">
    <source>
        <dbReference type="ARBA" id="ARBA00012438"/>
    </source>
</evidence>
<evidence type="ECO:0000259" key="11">
    <source>
        <dbReference type="Pfam" id="PF07730"/>
    </source>
</evidence>
<dbReference type="InterPro" id="IPR050482">
    <property type="entry name" value="Sensor_HK_TwoCompSys"/>
</dbReference>
<dbReference type="InterPro" id="IPR036890">
    <property type="entry name" value="HATPase_C_sf"/>
</dbReference>
<evidence type="ECO:0000259" key="10">
    <source>
        <dbReference type="Pfam" id="PF02518"/>
    </source>
</evidence>
<dbReference type="Pfam" id="PF23539">
    <property type="entry name" value="DUF7134"/>
    <property type="match status" value="1"/>
</dbReference>
<sequence length="398" mass="42708">MTESTMVTRRPGLARLRAWPHRHPLAADALLTLVAALAVVGRGDRFEHFSGERPWSVVFAALLVIPLIWRRRTPVLVFGWMAAVAAVQWFLAQVVVADAALLIALYSVAVLCERKTAALALGVLEFGIAIAVLRWAPPEGMVNAFVLLSGMATAAFVLGRNVRTRRAYLASLEDRARTAEHERDQQAQLAAAAERARIAREMHDIVAHNLSVMIALADGAAFGARGNPEQAEAAARQVSATGRQALGEMHRLLGVLRGGGQEPLRAPQPGMEQIDELVTQVRAAGLPTSLTVTGAPFPLSPTAQLAVYRLVQEALTNVLKHADAPDEAWVLLRYRDPAVEVEVGDNGHGRPVVSIVNGHGLAGMAERAAMFDGYVEAGPRPGGGWRVRAELAPGRVAR</sequence>
<keyword evidence="9" id="KW-0472">Membrane</keyword>
<accession>A0A558AJ74</accession>
<dbReference type="OrthoDB" id="227596at2"/>
<dbReference type="RefSeq" id="WP_144635469.1">
    <property type="nucleotide sequence ID" value="NZ_BNAX01000016.1"/>
</dbReference>
<feature type="transmembrane region" description="Helical" evidence="9">
    <location>
        <begin position="53"/>
        <end position="69"/>
    </location>
</feature>
<feature type="transmembrane region" description="Helical" evidence="9">
    <location>
        <begin position="117"/>
        <end position="136"/>
    </location>
</feature>
<keyword evidence="5" id="KW-0547">Nucleotide-binding</keyword>
<dbReference type="InterPro" id="IPR055558">
    <property type="entry name" value="DUF7134"/>
</dbReference>
<dbReference type="GO" id="GO:0000155">
    <property type="term" value="F:phosphorelay sensor kinase activity"/>
    <property type="evidence" value="ECO:0007669"/>
    <property type="project" value="InterPro"/>
</dbReference>
<keyword evidence="9" id="KW-0812">Transmembrane</keyword>
<feature type="transmembrane region" description="Helical" evidence="9">
    <location>
        <begin position="142"/>
        <end position="159"/>
    </location>
</feature>
<gene>
    <name evidence="13" type="ORF">FNH06_07070</name>
</gene>
<evidence type="ECO:0000259" key="12">
    <source>
        <dbReference type="Pfam" id="PF23539"/>
    </source>
</evidence>
<evidence type="ECO:0000256" key="9">
    <source>
        <dbReference type="SAM" id="Phobius"/>
    </source>
</evidence>
<dbReference type="Gene3D" id="1.20.5.1930">
    <property type="match status" value="1"/>
</dbReference>
<proteinExistence type="predicted"/>